<dbReference type="Pfam" id="PF00144">
    <property type="entry name" value="Beta-lactamase"/>
    <property type="match status" value="1"/>
</dbReference>
<evidence type="ECO:0000256" key="1">
    <source>
        <dbReference type="SAM" id="SignalP"/>
    </source>
</evidence>
<evidence type="ECO:0000259" key="2">
    <source>
        <dbReference type="Pfam" id="PF00144"/>
    </source>
</evidence>
<evidence type="ECO:0000313" key="4">
    <source>
        <dbReference type="Proteomes" id="UP000634134"/>
    </source>
</evidence>
<dbReference type="InterPro" id="IPR012338">
    <property type="entry name" value="Beta-lactam/transpept-like"/>
</dbReference>
<feature type="chain" id="PRO_5046149475" evidence="1">
    <location>
        <begin position="22"/>
        <end position="433"/>
    </location>
</feature>
<feature type="signal peptide" evidence="1">
    <location>
        <begin position="1"/>
        <end position="21"/>
    </location>
</feature>
<dbReference type="InterPro" id="IPR001466">
    <property type="entry name" value="Beta-lactam-related"/>
</dbReference>
<name>A0ABR9WEV0_9BACT</name>
<dbReference type="SUPFAM" id="SSF56601">
    <property type="entry name" value="beta-lactamase/transpeptidase-like"/>
    <property type="match status" value="1"/>
</dbReference>
<reference evidence="4" key="1">
    <citation type="submission" date="2023-07" db="EMBL/GenBank/DDBJ databases">
        <title>Dyadobacter sp. nov 'subterranea' isolated from contaminted grondwater.</title>
        <authorList>
            <person name="Szabo I."/>
            <person name="Al-Omari J."/>
            <person name="Szerdahelyi S.G."/>
            <person name="Rado J."/>
        </authorList>
    </citation>
    <scope>NUCLEOTIDE SEQUENCE [LARGE SCALE GENOMIC DNA]</scope>
    <source>
        <strain evidence="4">UP-52</strain>
    </source>
</reference>
<dbReference type="EMBL" id="JACYGY010000001">
    <property type="protein sequence ID" value="MBE9463952.1"/>
    <property type="molecule type" value="Genomic_DNA"/>
</dbReference>
<feature type="domain" description="Beta-lactamase-related" evidence="2">
    <location>
        <begin position="37"/>
        <end position="317"/>
    </location>
</feature>
<dbReference type="PANTHER" id="PTHR46825:SF9">
    <property type="entry name" value="BETA-LACTAMASE-RELATED DOMAIN-CONTAINING PROTEIN"/>
    <property type="match status" value="1"/>
</dbReference>
<dbReference type="RefSeq" id="WP_194122046.1">
    <property type="nucleotide sequence ID" value="NZ_JACYGY010000001.1"/>
</dbReference>
<sequence length="433" mass="48676">MKTKLIIFLAALFGLITIAKAQPDTLSQGLIADIPKWMAEYHIPCVGVGLIENGRIKWIKNFGDLQNGQPAPNNTLFNIASQTKPVIAMLTVKLVQEGKWNLDEPLSHYWIDPDVAGNAFTDKLTTRLVLSHQTGFPNWRSDNGENKLQFIFEPGTRFGYSGEGFEYLRKALEAKFHQPLNVLLDSFLLKPLGLNDTQYWNENLDNTRFARWHNGQGNLYSTSIQTPVSAADDLITTVEEYCKLGIYAMGNASLYTKKEVRVKENYYRGLGWGLVENLPDYQYAFEHGGSDIGVRTMAIFLPKSRSGIVVMTNGDNGIFIIDRIIKRALSQGNQLLATMNKTENTHKRIVVSENIIQSYSGIYEQNNGKIMKVEKEANGVKVSGDGLPTAVLFPESTTRFFLEGYDVQLEFPDATSLIVFENGKQVLKMNRKK</sequence>
<dbReference type="Gene3D" id="3.40.710.10">
    <property type="entry name" value="DD-peptidase/beta-lactamase superfamily"/>
    <property type="match status" value="1"/>
</dbReference>
<organism evidence="3 4">
    <name type="scientific">Dyadobacter subterraneus</name>
    <dbReference type="NCBI Taxonomy" id="2773304"/>
    <lineage>
        <taxon>Bacteria</taxon>
        <taxon>Pseudomonadati</taxon>
        <taxon>Bacteroidota</taxon>
        <taxon>Cytophagia</taxon>
        <taxon>Cytophagales</taxon>
        <taxon>Spirosomataceae</taxon>
        <taxon>Dyadobacter</taxon>
    </lineage>
</organism>
<comment type="caution">
    <text evidence="3">The sequence shown here is derived from an EMBL/GenBank/DDBJ whole genome shotgun (WGS) entry which is preliminary data.</text>
</comment>
<dbReference type="InterPro" id="IPR050491">
    <property type="entry name" value="AmpC-like"/>
</dbReference>
<proteinExistence type="predicted"/>
<dbReference type="PANTHER" id="PTHR46825">
    <property type="entry name" value="D-ALANYL-D-ALANINE-CARBOXYPEPTIDASE/ENDOPEPTIDASE AMPH"/>
    <property type="match status" value="1"/>
</dbReference>
<dbReference type="Proteomes" id="UP000634134">
    <property type="component" value="Unassembled WGS sequence"/>
</dbReference>
<gene>
    <name evidence="3" type="ORF">IEE83_18875</name>
</gene>
<keyword evidence="4" id="KW-1185">Reference proteome</keyword>
<evidence type="ECO:0000313" key="3">
    <source>
        <dbReference type="EMBL" id="MBE9463952.1"/>
    </source>
</evidence>
<protein>
    <submittedName>
        <fullName evidence="3">Beta-lactamase family protein</fullName>
    </submittedName>
</protein>
<keyword evidence="1" id="KW-0732">Signal</keyword>
<accession>A0ABR9WEV0</accession>